<comment type="caution">
    <text evidence="1">The sequence shown here is derived from an EMBL/GenBank/DDBJ whole genome shotgun (WGS) entry which is preliminary data.</text>
</comment>
<proteinExistence type="predicted"/>
<keyword evidence="2" id="KW-1185">Reference proteome</keyword>
<accession>A0ACB6QDM9</accession>
<dbReference type="Proteomes" id="UP000799755">
    <property type="component" value="Unassembled WGS sequence"/>
</dbReference>
<organism evidence="1 2">
    <name type="scientific">Lindgomyces ingoldianus</name>
    <dbReference type="NCBI Taxonomy" id="673940"/>
    <lineage>
        <taxon>Eukaryota</taxon>
        <taxon>Fungi</taxon>
        <taxon>Dikarya</taxon>
        <taxon>Ascomycota</taxon>
        <taxon>Pezizomycotina</taxon>
        <taxon>Dothideomycetes</taxon>
        <taxon>Pleosporomycetidae</taxon>
        <taxon>Pleosporales</taxon>
        <taxon>Lindgomycetaceae</taxon>
        <taxon>Lindgomyces</taxon>
    </lineage>
</organism>
<dbReference type="EMBL" id="MU003532">
    <property type="protein sequence ID" value="KAF2465063.1"/>
    <property type="molecule type" value="Genomic_DNA"/>
</dbReference>
<sequence>MTEHAGMKEGFKSSNGLTLSYPDSCPPPYTRNQDSTRISRMAVAKDTVRARRKRRASHMTGIGIGRHTGKVVKVGEEGASVGGERIRSVTRGFYEQGISGGEDERAFRYSHERGTLKRDLPRVREHDGGVGGVPIIIYLGVAPDLIHIKRAARAVKAVTVRVVFGRQLMISERKSRLTKESYVSLPRHTFTASHILEITGATITTGKGRNWAKSRMLALRCINFSSEENEGYTTGYAVLQNNSPKRGGLCASALPKVTFDSITTAWGTVIRMVYPGPSRVRCRKWEMKRLYDRTRVGYRKIVCHARKAETGIDVLVWKAEFKVLYAIEIRPIPPRRLSSLHS</sequence>
<reference evidence="1" key="1">
    <citation type="journal article" date="2020" name="Stud. Mycol.">
        <title>101 Dothideomycetes genomes: a test case for predicting lifestyles and emergence of pathogens.</title>
        <authorList>
            <person name="Haridas S."/>
            <person name="Albert R."/>
            <person name="Binder M."/>
            <person name="Bloem J."/>
            <person name="Labutti K."/>
            <person name="Salamov A."/>
            <person name="Andreopoulos B."/>
            <person name="Baker S."/>
            <person name="Barry K."/>
            <person name="Bills G."/>
            <person name="Bluhm B."/>
            <person name="Cannon C."/>
            <person name="Castanera R."/>
            <person name="Culley D."/>
            <person name="Daum C."/>
            <person name="Ezra D."/>
            <person name="Gonzalez J."/>
            <person name="Henrissat B."/>
            <person name="Kuo A."/>
            <person name="Liang C."/>
            <person name="Lipzen A."/>
            <person name="Lutzoni F."/>
            <person name="Magnuson J."/>
            <person name="Mondo S."/>
            <person name="Nolan M."/>
            <person name="Ohm R."/>
            <person name="Pangilinan J."/>
            <person name="Park H.-J."/>
            <person name="Ramirez L."/>
            <person name="Alfaro M."/>
            <person name="Sun H."/>
            <person name="Tritt A."/>
            <person name="Yoshinaga Y."/>
            <person name="Zwiers L.-H."/>
            <person name="Turgeon B."/>
            <person name="Goodwin S."/>
            <person name="Spatafora J."/>
            <person name="Crous P."/>
            <person name="Grigoriev I."/>
        </authorList>
    </citation>
    <scope>NUCLEOTIDE SEQUENCE</scope>
    <source>
        <strain evidence="1">ATCC 200398</strain>
    </source>
</reference>
<protein>
    <submittedName>
        <fullName evidence="1">Uncharacterized protein</fullName>
    </submittedName>
</protein>
<gene>
    <name evidence="1" type="ORF">BDR25DRAFT_360967</name>
</gene>
<evidence type="ECO:0000313" key="1">
    <source>
        <dbReference type="EMBL" id="KAF2465063.1"/>
    </source>
</evidence>
<evidence type="ECO:0000313" key="2">
    <source>
        <dbReference type="Proteomes" id="UP000799755"/>
    </source>
</evidence>
<name>A0ACB6QDM9_9PLEO</name>